<dbReference type="GO" id="GO:0045505">
    <property type="term" value="F:dynein intermediate chain binding"/>
    <property type="evidence" value="ECO:0007669"/>
    <property type="project" value="TreeGrafter"/>
</dbReference>
<dbReference type="PANTHER" id="PTHR21255">
    <property type="entry name" value="T-COMPLEX-ASSOCIATED-TESTIS-EXPRESSED 1/ DYNEIN LIGHT CHAIN"/>
    <property type="match status" value="1"/>
</dbReference>
<dbReference type="InterPro" id="IPR005334">
    <property type="entry name" value="Tctex-1-like"/>
</dbReference>
<name>A0A2C6KMD1_9APIC</name>
<accession>A0A2C6KMD1</accession>
<dbReference type="InterPro" id="IPR038586">
    <property type="entry name" value="Tctex-1-like_sf"/>
</dbReference>
<keyword evidence="2" id="KW-1185">Reference proteome</keyword>
<evidence type="ECO:0000313" key="2">
    <source>
        <dbReference type="Proteomes" id="UP000221165"/>
    </source>
</evidence>
<dbReference type="Proteomes" id="UP000221165">
    <property type="component" value="Unassembled WGS sequence"/>
</dbReference>
<dbReference type="AlphaFoldDB" id="A0A2C6KMD1"/>
<dbReference type="GO" id="GO:0005868">
    <property type="term" value="C:cytoplasmic dynein complex"/>
    <property type="evidence" value="ECO:0007669"/>
    <property type="project" value="TreeGrafter"/>
</dbReference>
<dbReference type="Pfam" id="PF03645">
    <property type="entry name" value="Tctex-1"/>
    <property type="match status" value="1"/>
</dbReference>
<gene>
    <name evidence="1" type="ORF">CSUI_007482</name>
</gene>
<evidence type="ECO:0000313" key="1">
    <source>
        <dbReference type="EMBL" id="PHJ18687.1"/>
    </source>
</evidence>
<dbReference type="RefSeq" id="XP_067920393.1">
    <property type="nucleotide sequence ID" value="XM_068067627.1"/>
</dbReference>
<dbReference type="GO" id="GO:0005737">
    <property type="term" value="C:cytoplasm"/>
    <property type="evidence" value="ECO:0007669"/>
    <property type="project" value="TreeGrafter"/>
</dbReference>
<dbReference type="GeneID" id="94430838"/>
<dbReference type="OrthoDB" id="10248487at2759"/>
<dbReference type="GO" id="GO:0007018">
    <property type="term" value="P:microtubule-based movement"/>
    <property type="evidence" value="ECO:0007669"/>
    <property type="project" value="TreeGrafter"/>
</dbReference>
<dbReference type="CDD" id="cd21459">
    <property type="entry name" value="DLC-like_TCTEX1D2"/>
    <property type="match status" value="1"/>
</dbReference>
<dbReference type="PANTHER" id="PTHR21255:SF7">
    <property type="entry name" value="DYNEIN LIGHT CHAIN TCTEX-TYPE PROTEIN 2B"/>
    <property type="match status" value="1"/>
</dbReference>
<dbReference type="EMBL" id="MIGC01003948">
    <property type="protein sequence ID" value="PHJ18687.1"/>
    <property type="molecule type" value="Genomic_DNA"/>
</dbReference>
<dbReference type="Gene3D" id="3.30.1140.40">
    <property type="entry name" value="Tctex-1"/>
    <property type="match status" value="1"/>
</dbReference>
<dbReference type="VEuPathDB" id="ToxoDB:CSUI_007482"/>
<organism evidence="1 2">
    <name type="scientific">Cystoisospora suis</name>
    <dbReference type="NCBI Taxonomy" id="483139"/>
    <lineage>
        <taxon>Eukaryota</taxon>
        <taxon>Sar</taxon>
        <taxon>Alveolata</taxon>
        <taxon>Apicomplexa</taxon>
        <taxon>Conoidasida</taxon>
        <taxon>Coccidia</taxon>
        <taxon>Eucoccidiorida</taxon>
        <taxon>Eimeriorina</taxon>
        <taxon>Sarcocystidae</taxon>
        <taxon>Cystoisospora</taxon>
    </lineage>
</organism>
<reference evidence="1 2" key="1">
    <citation type="journal article" date="2017" name="Int. J. Parasitol.">
        <title>The genome of the protozoan parasite Cystoisospora suis and a reverse vaccinology approach to identify vaccine candidates.</title>
        <authorList>
            <person name="Palmieri N."/>
            <person name="Shrestha A."/>
            <person name="Ruttkowski B."/>
            <person name="Beck T."/>
            <person name="Vogl C."/>
            <person name="Tomley F."/>
            <person name="Blake D.P."/>
            <person name="Joachim A."/>
        </authorList>
    </citation>
    <scope>NUCLEOTIDE SEQUENCE [LARGE SCALE GENOMIC DNA]</scope>
    <source>
        <strain evidence="1 2">Wien I</strain>
    </source>
</reference>
<sequence>MSPLFYLKGLDPQTEMTYPSISQSLFSSLSISQSLLSSPLPLSHTLLSPPLHTFLSLHLSSPVLLPVSPCFFLSSFSPFSLLSTMASVPGGAMCSSSSASAGGTLTVYENTYRLGPAEEEKFFPSRIENLLERVMTEYFRDKSFNAEQGPVWAQEASARIMEEMRDLQLHRQQMPRFKIVVQVVIVENSGQGIRVSSKSLWDVNLDNWASYTHVQADMYAIAMVFGCYRE</sequence>
<comment type="caution">
    <text evidence="1">The sequence shown here is derived from an EMBL/GenBank/DDBJ whole genome shotgun (WGS) entry which is preliminary data.</text>
</comment>
<proteinExistence type="predicted"/>
<protein>
    <submittedName>
        <fullName evidence="1">Tctex-1 family protein</fullName>
    </submittedName>
</protein>